<protein>
    <submittedName>
        <fullName evidence="2">Uncharacterized protein</fullName>
    </submittedName>
</protein>
<evidence type="ECO:0000256" key="1">
    <source>
        <dbReference type="SAM" id="MobiDB-lite"/>
    </source>
</evidence>
<keyword evidence="3" id="KW-1185">Reference proteome</keyword>
<feature type="compositionally biased region" description="Low complexity" evidence="1">
    <location>
        <begin position="76"/>
        <end position="88"/>
    </location>
</feature>
<dbReference type="EMBL" id="AZHD01000007">
    <property type="protein sequence ID" value="OAA62030.1"/>
    <property type="molecule type" value="Genomic_DNA"/>
</dbReference>
<dbReference type="GO" id="GO:0006310">
    <property type="term" value="P:DNA recombination"/>
    <property type="evidence" value="ECO:0007669"/>
    <property type="project" value="TreeGrafter"/>
</dbReference>
<reference evidence="2 3" key="1">
    <citation type="journal article" date="2016" name="Genome Biol. Evol.">
        <title>Divergent and convergent evolution of fungal pathogenicity.</title>
        <authorList>
            <person name="Shang Y."/>
            <person name="Xiao G."/>
            <person name="Zheng P."/>
            <person name="Cen K."/>
            <person name="Zhan S."/>
            <person name="Wang C."/>
        </authorList>
    </citation>
    <scope>NUCLEOTIDE SEQUENCE [LARGE SCALE GENOMIC DNA]</scope>
    <source>
        <strain evidence="2 3">RCEF 264</strain>
    </source>
</reference>
<feature type="compositionally biased region" description="Acidic residues" evidence="1">
    <location>
        <begin position="222"/>
        <end position="244"/>
    </location>
</feature>
<feature type="compositionally biased region" description="Low complexity" evidence="1">
    <location>
        <begin position="34"/>
        <end position="66"/>
    </location>
</feature>
<dbReference type="AlphaFoldDB" id="A0A167UYC4"/>
<organism evidence="2 3">
    <name type="scientific">Niveomyces insectorum RCEF 264</name>
    <dbReference type="NCBI Taxonomy" id="1081102"/>
    <lineage>
        <taxon>Eukaryota</taxon>
        <taxon>Fungi</taxon>
        <taxon>Dikarya</taxon>
        <taxon>Ascomycota</taxon>
        <taxon>Pezizomycotina</taxon>
        <taxon>Sordariomycetes</taxon>
        <taxon>Hypocreomycetidae</taxon>
        <taxon>Hypocreales</taxon>
        <taxon>Cordycipitaceae</taxon>
        <taxon>Niveomyces</taxon>
    </lineage>
</organism>
<proteinExistence type="predicted"/>
<name>A0A167UYC4_9HYPO</name>
<feature type="compositionally biased region" description="Basic and acidic residues" evidence="1">
    <location>
        <begin position="204"/>
        <end position="221"/>
    </location>
</feature>
<evidence type="ECO:0000313" key="2">
    <source>
        <dbReference type="EMBL" id="OAA62030.1"/>
    </source>
</evidence>
<dbReference type="Gene3D" id="6.10.140.1020">
    <property type="match status" value="1"/>
</dbReference>
<feature type="compositionally biased region" description="Basic residues" evidence="1">
    <location>
        <begin position="1"/>
        <end position="11"/>
    </location>
</feature>
<dbReference type="PANTHER" id="PTHR28527">
    <property type="entry name" value="MATING-TYPE SWITCHING PROTEIN SWI2-RELATED"/>
    <property type="match status" value="1"/>
</dbReference>
<gene>
    <name evidence="2" type="ORF">SPI_04889</name>
</gene>
<accession>A0A167UYC4</accession>
<dbReference type="PANTHER" id="PTHR28527:SF1">
    <property type="entry name" value="SWI5-DEPENDENT RECOMBINATION DNA REPAIR PROTEIN 1"/>
    <property type="match status" value="1"/>
</dbReference>
<feature type="region of interest" description="Disordered" evidence="1">
    <location>
        <begin position="189"/>
        <end position="250"/>
    </location>
</feature>
<evidence type="ECO:0000313" key="3">
    <source>
        <dbReference type="Proteomes" id="UP000076874"/>
    </source>
</evidence>
<feature type="region of interest" description="Disordered" evidence="1">
    <location>
        <begin position="108"/>
        <end position="152"/>
    </location>
</feature>
<sequence length="271" mass="28953">MLTPAAKRRRRAEAATATLTRPFRSPVVRGTPKATAAASSTASGDTASPLAAASAAAAQTPDSPSSPHRRHKQPRRATAVAATETPAPDGLTLAGLVDQFSRDLDAGDRTLRRYEQAPSSRPGALLAARQPKKGSSSRGSTSAAGTDDLPGLISRWREAARRAAEEVFELVSARVAQAGGVRAWKAMMAQSSAAWGQDASDNAEAARRGRRRTGDDERRDDGDDNEPAEAEEEAEEQDEEDEEFTMGMMLASLHVGPELLGYDETEERWKD</sequence>
<dbReference type="OrthoDB" id="27934at2759"/>
<feature type="region of interest" description="Disordered" evidence="1">
    <location>
        <begin position="1"/>
        <end position="94"/>
    </location>
</feature>
<dbReference type="STRING" id="1081102.A0A167UYC4"/>
<dbReference type="Proteomes" id="UP000076874">
    <property type="component" value="Unassembled WGS sequence"/>
</dbReference>
<feature type="compositionally biased region" description="Low complexity" evidence="1">
    <location>
        <begin position="134"/>
        <end position="146"/>
    </location>
</feature>
<comment type="caution">
    <text evidence="2">The sequence shown here is derived from an EMBL/GenBank/DDBJ whole genome shotgun (WGS) entry which is preliminary data.</text>
</comment>